<accession>A0A7V5U1G1</accession>
<dbReference type="Proteomes" id="UP000885806">
    <property type="component" value="Unassembled WGS sequence"/>
</dbReference>
<sequence>MVDEPENVVLRYLRRIDKNVSEMREDVMDLKVRMPAIERNFGEVQVQIGGLNSRVDRVETRLSRIERRLDLYDNAMMERTQEIFEGRDD</sequence>
<keyword evidence="1" id="KW-0175">Coiled coil</keyword>
<protein>
    <recommendedName>
        <fullName evidence="3">DUF2730 family protein</fullName>
    </recommendedName>
</protein>
<reference evidence="2" key="1">
    <citation type="journal article" date="2020" name="mSystems">
        <title>Genome- and Community-Level Interaction Insights into Carbon Utilization and Element Cycling Functions of Hydrothermarchaeota in Hydrothermal Sediment.</title>
        <authorList>
            <person name="Zhou Z."/>
            <person name="Liu Y."/>
            <person name="Xu W."/>
            <person name="Pan J."/>
            <person name="Luo Z.H."/>
            <person name="Li M."/>
        </authorList>
    </citation>
    <scope>NUCLEOTIDE SEQUENCE [LARGE SCALE GENOMIC DNA]</scope>
    <source>
        <strain evidence="2">HyVt-538</strain>
    </source>
</reference>
<feature type="coiled-coil region" evidence="1">
    <location>
        <begin position="13"/>
        <end position="75"/>
    </location>
</feature>
<dbReference type="EMBL" id="DROP01000249">
    <property type="protein sequence ID" value="HHI89035.1"/>
    <property type="molecule type" value="Genomic_DNA"/>
</dbReference>
<evidence type="ECO:0008006" key="3">
    <source>
        <dbReference type="Google" id="ProtNLM"/>
    </source>
</evidence>
<evidence type="ECO:0000256" key="1">
    <source>
        <dbReference type="SAM" id="Coils"/>
    </source>
</evidence>
<dbReference type="AlphaFoldDB" id="A0A7V5U1G1"/>
<name>A0A7V5U1G1_9PROT</name>
<proteinExistence type="predicted"/>
<dbReference type="SUPFAM" id="SSF57997">
    <property type="entry name" value="Tropomyosin"/>
    <property type="match status" value="1"/>
</dbReference>
<comment type="caution">
    <text evidence="2">The sequence shown here is derived from an EMBL/GenBank/DDBJ whole genome shotgun (WGS) entry which is preliminary data.</text>
</comment>
<dbReference type="Gene3D" id="1.20.5.1070">
    <property type="entry name" value="Head and neck region of the ectodomain of NDV fusion glycoprotein"/>
    <property type="match status" value="1"/>
</dbReference>
<evidence type="ECO:0000313" key="2">
    <source>
        <dbReference type="EMBL" id="HHI89035.1"/>
    </source>
</evidence>
<organism evidence="2">
    <name type="scientific">Hellea balneolensis</name>
    <dbReference type="NCBI Taxonomy" id="287478"/>
    <lineage>
        <taxon>Bacteria</taxon>
        <taxon>Pseudomonadati</taxon>
        <taxon>Pseudomonadota</taxon>
        <taxon>Alphaproteobacteria</taxon>
        <taxon>Maricaulales</taxon>
        <taxon>Robiginitomaculaceae</taxon>
        <taxon>Hellea</taxon>
    </lineage>
</organism>
<gene>
    <name evidence="2" type="ORF">ENK01_03695</name>
</gene>